<proteinExistence type="predicted"/>
<dbReference type="PROSITE" id="PS51482">
    <property type="entry name" value="DEGV"/>
    <property type="match status" value="1"/>
</dbReference>
<dbReference type="AlphaFoldDB" id="A0A0R1LX27"/>
<comment type="function">
    <text evidence="1">May bind long-chain fatty acids, such as palmitate, and may play a role in lipid transport or fatty acid metabolism.</text>
</comment>
<organism evidence="3 4">
    <name type="scientific">Secundilactobacillus odoratitofui DSM 19909 = JCM 15043</name>
    <dbReference type="NCBI Taxonomy" id="1423776"/>
    <lineage>
        <taxon>Bacteria</taxon>
        <taxon>Bacillati</taxon>
        <taxon>Bacillota</taxon>
        <taxon>Bacilli</taxon>
        <taxon>Lactobacillales</taxon>
        <taxon>Lactobacillaceae</taxon>
        <taxon>Secundilactobacillus</taxon>
    </lineage>
</organism>
<dbReference type="PANTHER" id="PTHR33434">
    <property type="entry name" value="DEGV DOMAIN-CONTAINING PROTEIN DR_1986-RELATED"/>
    <property type="match status" value="1"/>
</dbReference>
<dbReference type="PATRIC" id="fig|1423776.4.peg.1169"/>
<dbReference type="EMBL" id="AZEE01000028">
    <property type="protein sequence ID" value="KRK98179.1"/>
    <property type="molecule type" value="Genomic_DNA"/>
</dbReference>
<evidence type="ECO:0000313" key="3">
    <source>
        <dbReference type="EMBL" id="KRK98179.1"/>
    </source>
</evidence>
<dbReference type="PANTHER" id="PTHR33434:SF2">
    <property type="entry name" value="FATTY ACID-BINDING PROTEIN TM_1468"/>
    <property type="match status" value="1"/>
</dbReference>
<keyword evidence="2" id="KW-0446">Lipid-binding</keyword>
<dbReference type="SUPFAM" id="SSF82549">
    <property type="entry name" value="DAK1/DegV-like"/>
    <property type="match status" value="1"/>
</dbReference>
<gene>
    <name evidence="3" type="ORF">FD04_GL001158</name>
</gene>
<evidence type="ECO:0000313" key="4">
    <source>
        <dbReference type="Proteomes" id="UP000051160"/>
    </source>
</evidence>
<dbReference type="NCBIfam" id="TIGR00762">
    <property type="entry name" value="DegV"/>
    <property type="match status" value="1"/>
</dbReference>
<dbReference type="InterPro" id="IPR043168">
    <property type="entry name" value="DegV_C"/>
</dbReference>
<name>A0A0R1LX27_9LACO</name>
<sequence>MLKPVDFYEFGGSHLMKKIAVVTDSASYLTPQQVNEYQIHVVPITVIFGRQTYLDNVEITTEDFYQRLKTDSQLPTTTQVTLGQMQAMYDQLADEGYDAVISIHLSSGITSFYNNLVNFLPSVKNIAVYPFDSRIASAGEADLVMLAGKLAAAGESPETIIKALTAFRDTIDAYFVVDDLSHLVRTGRLSNASSIVGGLLRIKPILTFNDQAAIVAIEKERTMKRAYQAIKQKFQHVYDQAQMPLRLTVIDANNPELQAQWSADLAASFPDVTLAHSEIGPVLGVHVGAGTMALLWDYDWEKWPVTAVQ</sequence>
<evidence type="ECO:0000256" key="1">
    <source>
        <dbReference type="ARBA" id="ARBA00003238"/>
    </source>
</evidence>
<dbReference type="Proteomes" id="UP000051160">
    <property type="component" value="Unassembled WGS sequence"/>
</dbReference>
<dbReference type="InterPro" id="IPR050270">
    <property type="entry name" value="DegV_domain_contain"/>
</dbReference>
<reference evidence="3 4" key="1">
    <citation type="journal article" date="2015" name="Genome Announc.">
        <title>Expanding the biotechnology potential of lactobacilli through comparative genomics of 213 strains and associated genera.</title>
        <authorList>
            <person name="Sun Z."/>
            <person name="Harris H.M."/>
            <person name="McCann A."/>
            <person name="Guo C."/>
            <person name="Argimon S."/>
            <person name="Zhang W."/>
            <person name="Yang X."/>
            <person name="Jeffery I.B."/>
            <person name="Cooney J.C."/>
            <person name="Kagawa T.F."/>
            <person name="Liu W."/>
            <person name="Song Y."/>
            <person name="Salvetti E."/>
            <person name="Wrobel A."/>
            <person name="Rasinkangas P."/>
            <person name="Parkhill J."/>
            <person name="Rea M.C."/>
            <person name="O'Sullivan O."/>
            <person name="Ritari J."/>
            <person name="Douillard F.P."/>
            <person name="Paul Ross R."/>
            <person name="Yang R."/>
            <person name="Briner A.E."/>
            <person name="Felis G.E."/>
            <person name="de Vos W.M."/>
            <person name="Barrangou R."/>
            <person name="Klaenhammer T.R."/>
            <person name="Caufield P.W."/>
            <person name="Cui Y."/>
            <person name="Zhang H."/>
            <person name="O'Toole P.W."/>
        </authorList>
    </citation>
    <scope>NUCLEOTIDE SEQUENCE [LARGE SCALE GENOMIC DNA]</scope>
    <source>
        <strain evidence="3 4">DSM 19909</strain>
    </source>
</reference>
<protein>
    <submittedName>
        <fullName evidence="3">DegV family protein</fullName>
    </submittedName>
</protein>
<comment type="caution">
    <text evidence="3">The sequence shown here is derived from an EMBL/GenBank/DDBJ whole genome shotgun (WGS) entry which is preliminary data.</text>
</comment>
<evidence type="ECO:0000256" key="2">
    <source>
        <dbReference type="ARBA" id="ARBA00023121"/>
    </source>
</evidence>
<dbReference type="Gene3D" id="3.30.1180.10">
    <property type="match status" value="1"/>
</dbReference>
<accession>A0A0R1LX27</accession>
<keyword evidence="4" id="KW-1185">Reference proteome</keyword>
<dbReference type="Pfam" id="PF02645">
    <property type="entry name" value="DegV"/>
    <property type="match status" value="1"/>
</dbReference>
<dbReference type="Gene3D" id="3.40.50.10170">
    <property type="match status" value="1"/>
</dbReference>
<dbReference type="InterPro" id="IPR003797">
    <property type="entry name" value="DegV"/>
</dbReference>
<dbReference type="STRING" id="1423776.FD04_GL001158"/>
<dbReference type="GO" id="GO:0008289">
    <property type="term" value="F:lipid binding"/>
    <property type="evidence" value="ECO:0007669"/>
    <property type="project" value="UniProtKB-KW"/>
</dbReference>